<organism evidence="3 4">
    <name type="scientific">Arachis hypogaea</name>
    <name type="common">Peanut</name>
    <dbReference type="NCBI Taxonomy" id="3818"/>
    <lineage>
        <taxon>Eukaryota</taxon>
        <taxon>Viridiplantae</taxon>
        <taxon>Streptophyta</taxon>
        <taxon>Embryophyta</taxon>
        <taxon>Tracheophyta</taxon>
        <taxon>Spermatophyta</taxon>
        <taxon>Magnoliopsida</taxon>
        <taxon>eudicotyledons</taxon>
        <taxon>Gunneridae</taxon>
        <taxon>Pentapetalae</taxon>
        <taxon>rosids</taxon>
        <taxon>fabids</taxon>
        <taxon>Fabales</taxon>
        <taxon>Fabaceae</taxon>
        <taxon>Papilionoideae</taxon>
        <taxon>50 kb inversion clade</taxon>
        <taxon>dalbergioids sensu lato</taxon>
        <taxon>Dalbergieae</taxon>
        <taxon>Pterocarpus clade</taxon>
        <taxon>Arachis</taxon>
    </lineage>
</organism>
<dbReference type="Pfam" id="PF03108">
    <property type="entry name" value="DBD_Tnp_Mut"/>
    <property type="match status" value="1"/>
</dbReference>
<evidence type="ECO:0000313" key="4">
    <source>
        <dbReference type="Proteomes" id="UP000289738"/>
    </source>
</evidence>
<gene>
    <name evidence="3" type="ORF">Ahy_A01g000369</name>
</gene>
<comment type="caution">
    <text evidence="3">The sequence shown here is derived from an EMBL/GenBank/DDBJ whole genome shotgun (WGS) entry which is preliminary data.</text>
</comment>
<keyword evidence="4" id="KW-1185">Reference proteome</keyword>
<dbReference type="PANTHER" id="PTHR31973">
    <property type="entry name" value="POLYPROTEIN, PUTATIVE-RELATED"/>
    <property type="match status" value="1"/>
</dbReference>
<proteinExistence type="predicted"/>
<reference evidence="3 4" key="1">
    <citation type="submission" date="2019-01" db="EMBL/GenBank/DDBJ databases">
        <title>Sequencing of cultivated peanut Arachis hypogaea provides insights into genome evolution and oil improvement.</title>
        <authorList>
            <person name="Chen X."/>
        </authorList>
    </citation>
    <scope>NUCLEOTIDE SEQUENCE [LARGE SCALE GENOMIC DNA]</scope>
    <source>
        <strain evidence="4">cv. Fuhuasheng</strain>
        <tissue evidence="3">Leaves</tissue>
    </source>
</reference>
<sequence length="230" mass="26896">MDDDVKSHDGSAIRDPMMDQYEVNPDDRDDAKEEPPEIPDDDRPFTQGGPDEDLSDEFEVGQQFKNKEEVLLTVKQYSIKRVAEYKIVKSDQLRYNAQCIQFRLGCNWCILISYRRKQEKWEVRRYTGFHTCMQTLMGQDHGRLDSKVIAQHIFTMVKADPTISIMVLQGGVKNHFGYKASYRKVWLANKESLLEYMVIRRSHTMSFLVGYSLCRCTCLVRFISNSVIHY</sequence>
<feature type="compositionally biased region" description="Basic and acidic residues" evidence="1">
    <location>
        <begin position="1"/>
        <end position="12"/>
    </location>
</feature>
<feature type="domain" description="Transposase MuDR plant" evidence="2">
    <location>
        <begin position="57"/>
        <end position="121"/>
    </location>
</feature>
<dbReference type="Proteomes" id="UP000289738">
    <property type="component" value="Chromosome A01"/>
</dbReference>
<evidence type="ECO:0000313" key="3">
    <source>
        <dbReference type="EMBL" id="RYR75786.1"/>
    </source>
</evidence>
<accession>A0A445EK57</accession>
<feature type="compositionally biased region" description="Basic and acidic residues" evidence="1">
    <location>
        <begin position="25"/>
        <end position="35"/>
    </location>
</feature>
<name>A0A445EK57_ARAHY</name>
<evidence type="ECO:0000259" key="2">
    <source>
        <dbReference type="Pfam" id="PF03108"/>
    </source>
</evidence>
<dbReference type="InterPro" id="IPR004332">
    <property type="entry name" value="Transposase_MuDR"/>
</dbReference>
<dbReference type="PANTHER" id="PTHR31973:SF195">
    <property type="entry name" value="MUDR FAMILY TRANSPOSASE"/>
    <property type="match status" value="1"/>
</dbReference>
<evidence type="ECO:0000256" key="1">
    <source>
        <dbReference type="SAM" id="MobiDB-lite"/>
    </source>
</evidence>
<feature type="region of interest" description="Disordered" evidence="1">
    <location>
        <begin position="1"/>
        <end position="55"/>
    </location>
</feature>
<dbReference type="AlphaFoldDB" id="A0A445EK57"/>
<dbReference type="EMBL" id="SDMP01000001">
    <property type="protein sequence ID" value="RYR75786.1"/>
    <property type="molecule type" value="Genomic_DNA"/>
</dbReference>
<protein>
    <recommendedName>
        <fullName evidence="2">Transposase MuDR plant domain-containing protein</fullName>
    </recommendedName>
</protein>